<accession>A0A1I7WFQ1</accession>
<evidence type="ECO:0000313" key="1">
    <source>
        <dbReference type="Proteomes" id="UP000095283"/>
    </source>
</evidence>
<protein>
    <submittedName>
        <fullName evidence="2">Ion_trans_2 domain-containing protein</fullName>
    </submittedName>
</protein>
<dbReference type="AlphaFoldDB" id="A0A1I7WFQ1"/>
<sequence>MTVGFGDLYPQGSMEYMLASIEVLFFKKSDSDTISILRMTPRIPGNKLHRMHQVHSIVTRL</sequence>
<name>A0A1I7WFQ1_HETBA</name>
<reference evidence="2" key="1">
    <citation type="submission" date="2016-11" db="UniProtKB">
        <authorList>
            <consortium name="WormBaseParasite"/>
        </authorList>
    </citation>
    <scope>IDENTIFICATION</scope>
</reference>
<keyword evidence="1" id="KW-1185">Reference proteome</keyword>
<dbReference type="Proteomes" id="UP000095283">
    <property type="component" value="Unplaced"/>
</dbReference>
<evidence type="ECO:0000313" key="2">
    <source>
        <dbReference type="WBParaSite" id="Hba_03802"/>
    </source>
</evidence>
<dbReference type="WBParaSite" id="Hba_03802">
    <property type="protein sequence ID" value="Hba_03802"/>
    <property type="gene ID" value="Hba_03802"/>
</dbReference>
<organism evidence="1 2">
    <name type="scientific">Heterorhabditis bacteriophora</name>
    <name type="common">Entomopathogenic nematode worm</name>
    <dbReference type="NCBI Taxonomy" id="37862"/>
    <lineage>
        <taxon>Eukaryota</taxon>
        <taxon>Metazoa</taxon>
        <taxon>Ecdysozoa</taxon>
        <taxon>Nematoda</taxon>
        <taxon>Chromadorea</taxon>
        <taxon>Rhabditida</taxon>
        <taxon>Rhabditina</taxon>
        <taxon>Rhabditomorpha</taxon>
        <taxon>Strongyloidea</taxon>
        <taxon>Heterorhabditidae</taxon>
        <taxon>Heterorhabditis</taxon>
    </lineage>
</organism>
<proteinExistence type="predicted"/>